<keyword evidence="4 11" id="KW-0812">Transmembrane</keyword>
<protein>
    <recommendedName>
        <fullName evidence="10">Regulator of SigK</fullName>
    </recommendedName>
    <alternativeName>
        <fullName evidence="9">Sigma-K anti-sigma factor RskA</fullName>
    </alternativeName>
</protein>
<dbReference type="Proteomes" id="UP000276379">
    <property type="component" value="Unassembled WGS sequence"/>
</dbReference>
<dbReference type="InterPro" id="IPR051474">
    <property type="entry name" value="Anti-sigma-K/W_factor"/>
</dbReference>
<keyword evidence="7 11" id="KW-0472">Membrane</keyword>
<evidence type="ECO:0000256" key="4">
    <source>
        <dbReference type="ARBA" id="ARBA00022692"/>
    </source>
</evidence>
<evidence type="ECO:0000256" key="5">
    <source>
        <dbReference type="ARBA" id="ARBA00022989"/>
    </source>
</evidence>
<organism evidence="14 15">
    <name type="scientific">Streptomyces griseofuscus</name>
    <dbReference type="NCBI Taxonomy" id="146922"/>
    <lineage>
        <taxon>Bacteria</taxon>
        <taxon>Bacillati</taxon>
        <taxon>Actinomycetota</taxon>
        <taxon>Actinomycetes</taxon>
        <taxon>Kitasatosporales</taxon>
        <taxon>Streptomycetaceae</taxon>
        <taxon>Streptomyces</taxon>
    </lineage>
</organism>
<dbReference type="Pfam" id="PF10099">
    <property type="entry name" value="RskA_C"/>
    <property type="match status" value="1"/>
</dbReference>
<dbReference type="GO" id="GO:0005886">
    <property type="term" value="C:plasma membrane"/>
    <property type="evidence" value="ECO:0007669"/>
    <property type="project" value="UniProtKB-SubCell"/>
</dbReference>
<keyword evidence="15" id="KW-1185">Reference proteome</keyword>
<evidence type="ECO:0000256" key="10">
    <source>
        <dbReference type="ARBA" id="ARBA00030803"/>
    </source>
</evidence>
<keyword evidence="3" id="KW-1003">Cell membrane</keyword>
<proteinExistence type="predicted"/>
<keyword evidence="5 11" id="KW-1133">Transmembrane helix</keyword>
<dbReference type="InterPro" id="IPR041916">
    <property type="entry name" value="Anti_sigma_zinc_sf"/>
</dbReference>
<evidence type="ECO:0000259" key="13">
    <source>
        <dbReference type="Pfam" id="PF13490"/>
    </source>
</evidence>
<dbReference type="EMBL" id="PDES01000020">
    <property type="protein sequence ID" value="RRQ79032.1"/>
    <property type="molecule type" value="Genomic_DNA"/>
</dbReference>
<reference evidence="14 15" key="1">
    <citation type="submission" date="2017-10" db="EMBL/GenBank/DDBJ databases">
        <title>Draft genome of actinobacteria isolated from guarana (Paullinia cupana (Mart.) Ducke.</title>
        <authorList>
            <person name="Siqueira K.A."/>
            <person name="Liotti R.G."/>
            <person name="Mendes T.A."/>
            <person name="Soares M.A."/>
        </authorList>
    </citation>
    <scope>NUCLEOTIDE SEQUENCE [LARGE SCALE GENOMIC DNA]</scope>
    <source>
        <strain evidence="14 15">199</strain>
    </source>
</reference>
<accession>A0A426RWF9</accession>
<dbReference type="Pfam" id="PF13490">
    <property type="entry name" value="zf-HC2"/>
    <property type="match status" value="1"/>
</dbReference>
<evidence type="ECO:0000259" key="12">
    <source>
        <dbReference type="Pfam" id="PF10099"/>
    </source>
</evidence>
<evidence type="ECO:0000313" key="14">
    <source>
        <dbReference type="EMBL" id="RRQ79032.1"/>
    </source>
</evidence>
<evidence type="ECO:0000256" key="3">
    <source>
        <dbReference type="ARBA" id="ARBA00022475"/>
    </source>
</evidence>
<feature type="domain" description="Putative zinc-finger" evidence="13">
    <location>
        <begin position="10"/>
        <end position="37"/>
    </location>
</feature>
<dbReference type="Gene3D" id="1.10.10.1320">
    <property type="entry name" value="Anti-sigma factor, zinc-finger domain"/>
    <property type="match status" value="1"/>
</dbReference>
<comment type="caution">
    <text evidence="14">The sequence shown here is derived from an EMBL/GenBank/DDBJ whole genome shotgun (WGS) entry which is preliminary data.</text>
</comment>
<gene>
    <name evidence="14" type="ORF">CQW44_35675</name>
</gene>
<dbReference type="PANTHER" id="PTHR37461:SF1">
    <property type="entry name" value="ANTI-SIGMA-K FACTOR RSKA"/>
    <property type="match status" value="1"/>
</dbReference>
<dbReference type="InterPro" id="IPR027383">
    <property type="entry name" value="Znf_put"/>
</dbReference>
<dbReference type="RefSeq" id="WP_125212109.1">
    <property type="nucleotide sequence ID" value="NZ_PDER01000026.1"/>
</dbReference>
<evidence type="ECO:0000256" key="8">
    <source>
        <dbReference type="ARBA" id="ARBA00023163"/>
    </source>
</evidence>
<evidence type="ECO:0000256" key="7">
    <source>
        <dbReference type="ARBA" id="ARBA00023136"/>
    </source>
</evidence>
<dbReference type="InterPro" id="IPR018764">
    <property type="entry name" value="RskA_C"/>
</dbReference>
<evidence type="ECO:0000313" key="15">
    <source>
        <dbReference type="Proteomes" id="UP000276379"/>
    </source>
</evidence>
<evidence type="ECO:0000256" key="2">
    <source>
        <dbReference type="ARBA" id="ARBA00004236"/>
    </source>
</evidence>
<feature type="transmembrane region" description="Helical" evidence="11">
    <location>
        <begin position="96"/>
        <end position="117"/>
    </location>
</feature>
<evidence type="ECO:0000256" key="6">
    <source>
        <dbReference type="ARBA" id="ARBA00023015"/>
    </source>
</evidence>
<dbReference type="GO" id="GO:0016989">
    <property type="term" value="F:sigma factor antagonist activity"/>
    <property type="evidence" value="ECO:0007669"/>
    <property type="project" value="TreeGrafter"/>
</dbReference>
<keyword evidence="8" id="KW-0804">Transcription</keyword>
<name>A0A426RWF9_9ACTN</name>
<evidence type="ECO:0000256" key="1">
    <source>
        <dbReference type="ARBA" id="ARBA00004167"/>
    </source>
</evidence>
<feature type="domain" description="Anti-sigma K factor RskA C-terminal" evidence="12">
    <location>
        <begin position="105"/>
        <end position="242"/>
    </location>
</feature>
<keyword evidence="6" id="KW-0805">Transcription regulation</keyword>
<evidence type="ECO:0000256" key="11">
    <source>
        <dbReference type="SAM" id="Phobius"/>
    </source>
</evidence>
<dbReference type="GO" id="GO:0006417">
    <property type="term" value="P:regulation of translation"/>
    <property type="evidence" value="ECO:0007669"/>
    <property type="project" value="TreeGrafter"/>
</dbReference>
<evidence type="ECO:0000256" key="9">
    <source>
        <dbReference type="ARBA" id="ARBA00029829"/>
    </source>
</evidence>
<dbReference type="AlphaFoldDB" id="A0A426RWF9"/>
<dbReference type="PANTHER" id="PTHR37461">
    <property type="entry name" value="ANTI-SIGMA-K FACTOR RSKA"/>
    <property type="match status" value="1"/>
</dbReference>
<comment type="subcellular location">
    <subcellularLocation>
        <location evidence="2">Cell membrane</location>
    </subcellularLocation>
    <subcellularLocation>
        <location evidence="1">Membrane</location>
        <topology evidence="1">Single-pass membrane protein</topology>
    </subcellularLocation>
</comment>
<sequence length="249" mass="26251">MTTTDPHALTGAYAVHALEDEERAAFERHLADCAACAQEVAEFTATAGRLALAATVRPRPGMREQVLTRVTSVRQVPPGAVPSERVRRGVRRGRRLTRWALAASVTAAAVFGGAAVWQYERAQDARHQAAEAERHAEEIAGVLAAPDARTHSVRVAGGTGTVVVSARRDRAVFVTSGMAEPPRGKVYQLWFAVDGTMRSAGLMNPDRASQTVLMRGGVDGASGVGITVEPAGGSPRPTSTPIGLLEIPS</sequence>